<dbReference type="AlphaFoldDB" id="A0A258HIC6"/>
<feature type="chain" id="PRO_5013260173" evidence="1">
    <location>
        <begin position="21"/>
        <end position="124"/>
    </location>
</feature>
<accession>A0A258HIC6</accession>
<feature type="signal peptide" evidence="1">
    <location>
        <begin position="1"/>
        <end position="20"/>
    </location>
</feature>
<dbReference type="EMBL" id="NCEQ01000007">
    <property type="protein sequence ID" value="OYX56740.1"/>
    <property type="molecule type" value="Genomic_DNA"/>
</dbReference>
<reference evidence="2 3" key="1">
    <citation type="submission" date="2017-03" db="EMBL/GenBank/DDBJ databases">
        <title>Lifting the veil on microbial sulfur biogeochemistry in mining wastewaters.</title>
        <authorList>
            <person name="Kantor R.S."/>
            <person name="Colenbrander Nelson T."/>
            <person name="Marshall S."/>
            <person name="Bennett D."/>
            <person name="Apte S."/>
            <person name="Camacho D."/>
            <person name="Thomas B.C."/>
            <person name="Warren L.A."/>
            <person name="Banfield J.F."/>
        </authorList>
    </citation>
    <scope>NUCLEOTIDE SEQUENCE [LARGE SCALE GENOMIC DNA]</scope>
    <source>
        <strain evidence="2">32-68-21</strain>
    </source>
</reference>
<keyword evidence="1" id="KW-0732">Signal</keyword>
<comment type="caution">
    <text evidence="2">The sequence shown here is derived from an EMBL/GenBank/DDBJ whole genome shotgun (WGS) entry which is preliminary data.</text>
</comment>
<proteinExistence type="predicted"/>
<evidence type="ECO:0000256" key="1">
    <source>
        <dbReference type="SAM" id="SignalP"/>
    </source>
</evidence>
<protein>
    <submittedName>
        <fullName evidence="2">Uncharacterized protein</fullName>
    </submittedName>
</protein>
<name>A0A258HIC6_9CAUL</name>
<dbReference type="Proteomes" id="UP000216147">
    <property type="component" value="Unassembled WGS sequence"/>
</dbReference>
<evidence type="ECO:0000313" key="2">
    <source>
        <dbReference type="EMBL" id="OYX56740.1"/>
    </source>
</evidence>
<sequence length="124" mass="13598">MHRVPLAFAAALLLAPVAHAEPERAYQITIQVTEDGEVVAAPSIRLAVGGSARMQVNDCYRINATVTEAADGKMQLETEIARQNGVEWIVEARPRITVNPDGEAMMMTRSDQWDEIRVSIRPAA</sequence>
<evidence type="ECO:0000313" key="3">
    <source>
        <dbReference type="Proteomes" id="UP000216147"/>
    </source>
</evidence>
<gene>
    <name evidence="2" type="ORF">B7Y86_08180</name>
</gene>
<organism evidence="2 3">
    <name type="scientific">Brevundimonas subvibrioides</name>
    <dbReference type="NCBI Taxonomy" id="74313"/>
    <lineage>
        <taxon>Bacteria</taxon>
        <taxon>Pseudomonadati</taxon>
        <taxon>Pseudomonadota</taxon>
        <taxon>Alphaproteobacteria</taxon>
        <taxon>Caulobacterales</taxon>
        <taxon>Caulobacteraceae</taxon>
        <taxon>Brevundimonas</taxon>
    </lineage>
</organism>